<dbReference type="Gene3D" id="3.30.420.10">
    <property type="entry name" value="Ribonuclease H-like superfamily/Ribonuclease H"/>
    <property type="match status" value="1"/>
</dbReference>
<reference evidence="3 4" key="1">
    <citation type="journal article" date="2017" name="Environ. Microbiol.">
        <title>Genomic and physiological analyses of 'Reinekea forsetii' reveal a versatile opportunistic lifestyle during spring algae blooms.</title>
        <authorList>
            <person name="Avci B."/>
            <person name="Hahnke R.L."/>
            <person name="Chafee M."/>
            <person name="Fischer T."/>
            <person name="Gruber-Vodicka H."/>
            <person name="Tegetmeyer H.E."/>
            <person name="Harder J."/>
            <person name="Fuchs B.M."/>
            <person name="Amann R.I."/>
            <person name="Teeling H."/>
        </authorList>
    </citation>
    <scope>NUCLEOTIDE SEQUENCE [LARGE SCALE GENOMIC DNA]</scope>
    <source>
        <strain evidence="3 4">Hel1_31_D35</strain>
    </source>
</reference>
<proteinExistence type="predicted"/>
<dbReference type="PROSITE" id="PS50994">
    <property type="entry name" value="INTEGRASE"/>
    <property type="match status" value="1"/>
</dbReference>
<dbReference type="Pfam" id="PF00665">
    <property type="entry name" value="rve"/>
    <property type="match status" value="1"/>
</dbReference>
<dbReference type="InterPro" id="IPR048020">
    <property type="entry name" value="Transpos_IS3"/>
</dbReference>
<evidence type="ECO:0000313" key="3">
    <source>
        <dbReference type="EMBL" id="ATX76623.1"/>
    </source>
</evidence>
<dbReference type="NCBIfam" id="NF033516">
    <property type="entry name" value="transpos_IS3"/>
    <property type="match status" value="1"/>
</dbReference>
<sequence length="348" mass="39434">MLERIATVALIHQAINNGACLSRACEEAELSLRTYRRWYRAGLVGMDQRPLASRPVPANKISEQETQVILAVSNEPQYASLPPSQLVPTLLDEGIYLASEASFYRILKAHNQLHHRGRSKAPTKTGKPTSHTASGPNQLWSWDITYLASRVKGQFYYLYLFEDIYSRKIVGYEVHDRECGELAAELVQRCMLREQSFNKPLVLHSDNGAPMKALTMKAKLEELGVLSSYSRPRVSNDNPYSEALFRTLKYRPEWPSSGFAGLTEARDWVENFVVWYNEKHKHSKINFVTPAQRHAGQDRGILLNRKEVITAAKKAKPYRWSGDIRNCEPVGSVTLNPDDIQSESDQAA</sequence>
<dbReference type="KEGG" id="rfo:REIFOR_01477"/>
<evidence type="ECO:0000256" key="1">
    <source>
        <dbReference type="SAM" id="MobiDB-lite"/>
    </source>
</evidence>
<dbReference type="InterPro" id="IPR012337">
    <property type="entry name" value="RNaseH-like_sf"/>
</dbReference>
<dbReference type="Proteomes" id="UP000229757">
    <property type="component" value="Chromosome"/>
</dbReference>
<protein>
    <submittedName>
        <fullName evidence="3">Integrase</fullName>
    </submittedName>
</protein>
<gene>
    <name evidence="3" type="ORF">REIFOR_01477</name>
</gene>
<dbReference type="InterPro" id="IPR050900">
    <property type="entry name" value="Transposase_IS3/IS150/IS904"/>
</dbReference>
<dbReference type="GO" id="GO:0003676">
    <property type="term" value="F:nucleic acid binding"/>
    <property type="evidence" value="ECO:0007669"/>
    <property type="project" value="InterPro"/>
</dbReference>
<dbReference type="InterPro" id="IPR036397">
    <property type="entry name" value="RNaseH_sf"/>
</dbReference>
<name>A0A2K8KPC3_9GAMM</name>
<dbReference type="SUPFAM" id="SSF53098">
    <property type="entry name" value="Ribonuclease H-like"/>
    <property type="match status" value="1"/>
</dbReference>
<feature type="region of interest" description="Disordered" evidence="1">
    <location>
        <begin position="114"/>
        <end position="134"/>
    </location>
</feature>
<feature type="domain" description="Integrase catalytic" evidence="2">
    <location>
        <begin position="132"/>
        <end position="298"/>
    </location>
</feature>
<evidence type="ECO:0000313" key="4">
    <source>
        <dbReference type="Proteomes" id="UP000229757"/>
    </source>
</evidence>
<organism evidence="3 4">
    <name type="scientific">Reinekea forsetii</name>
    <dbReference type="NCBI Taxonomy" id="1336806"/>
    <lineage>
        <taxon>Bacteria</taxon>
        <taxon>Pseudomonadati</taxon>
        <taxon>Pseudomonadota</taxon>
        <taxon>Gammaproteobacteria</taxon>
        <taxon>Oceanospirillales</taxon>
        <taxon>Saccharospirillaceae</taxon>
        <taxon>Reinekea</taxon>
    </lineage>
</organism>
<dbReference type="InterPro" id="IPR001584">
    <property type="entry name" value="Integrase_cat-core"/>
</dbReference>
<dbReference type="EMBL" id="CP011797">
    <property type="protein sequence ID" value="ATX76623.1"/>
    <property type="molecule type" value="Genomic_DNA"/>
</dbReference>
<accession>A0A2K8KPC3</accession>
<dbReference type="PANTHER" id="PTHR46889">
    <property type="entry name" value="TRANSPOSASE INSF FOR INSERTION SEQUENCE IS3B-RELATED"/>
    <property type="match status" value="1"/>
</dbReference>
<dbReference type="GO" id="GO:0015074">
    <property type="term" value="P:DNA integration"/>
    <property type="evidence" value="ECO:0007669"/>
    <property type="project" value="InterPro"/>
</dbReference>
<evidence type="ECO:0000259" key="2">
    <source>
        <dbReference type="PROSITE" id="PS50994"/>
    </source>
</evidence>
<keyword evidence="4" id="KW-1185">Reference proteome</keyword>
<dbReference type="PANTHER" id="PTHR46889:SF4">
    <property type="entry name" value="TRANSPOSASE INSO FOR INSERTION SEQUENCE ELEMENT IS911B-RELATED"/>
    <property type="match status" value="1"/>
</dbReference>
<dbReference type="AlphaFoldDB" id="A0A2K8KPC3"/>